<dbReference type="Proteomes" id="UP000249619">
    <property type="component" value="Unassembled WGS sequence"/>
</dbReference>
<evidence type="ECO:0000256" key="1">
    <source>
        <dbReference type="ARBA" id="ARBA00004123"/>
    </source>
</evidence>
<dbReference type="STRING" id="183478.A0A364MXW9"/>
<comment type="subcellular location">
    <subcellularLocation>
        <location evidence="1 5">Nucleus</location>
    </subcellularLocation>
</comment>
<comment type="function">
    <text evidence="5">Involved in ribosomal large subunit assembly.</text>
</comment>
<keyword evidence="3 5" id="KW-0690">Ribosome biogenesis</keyword>
<evidence type="ECO:0000256" key="2">
    <source>
        <dbReference type="ARBA" id="ARBA00010077"/>
    </source>
</evidence>
<organism evidence="7 8">
    <name type="scientific">Stemphylium lycopersici</name>
    <name type="common">Tomato gray leaf spot disease fungus</name>
    <name type="synonym">Thyrospora lycopersici</name>
    <dbReference type="NCBI Taxonomy" id="183478"/>
    <lineage>
        <taxon>Eukaryota</taxon>
        <taxon>Fungi</taxon>
        <taxon>Dikarya</taxon>
        <taxon>Ascomycota</taxon>
        <taxon>Pezizomycotina</taxon>
        <taxon>Dothideomycetes</taxon>
        <taxon>Pleosporomycetidae</taxon>
        <taxon>Pleosporales</taxon>
        <taxon>Pleosporineae</taxon>
        <taxon>Pleosporaceae</taxon>
        <taxon>Stemphylium</taxon>
    </lineage>
</organism>
<feature type="region of interest" description="Disordered" evidence="6">
    <location>
        <begin position="158"/>
        <end position="201"/>
    </location>
</feature>
<dbReference type="GO" id="GO:0042254">
    <property type="term" value="P:ribosome biogenesis"/>
    <property type="evidence" value="ECO:0007669"/>
    <property type="project" value="UniProtKB-KW"/>
</dbReference>
<sequence>MDVTAMNGAASVADSTVSSRLPITVNKPTPFTFDLGNLLANDPNPVPADANEEALAATARDAAQALINQLLSTCQIKSNAEGVHLVLPAPTTALPREKPIPAAKEPTKWERFAAKKGIKKQKRDSNKVYDEATGEWVPKWGYKGKNKDGENDWLVEVDEKKEKATGEAHDQRADSRKERKERIRRNERKQRANEIKSRKPASEMDLWTEKEDWKLKLRLGYNFPHVIPNFYRPSLTILQCIQKFGPLVSQLGNLLLTLTLHPYIPRPLPSLLILPHEQESRHDTSTE</sequence>
<accession>A0A364MXW9</accession>
<gene>
    <name evidence="7" type="ORF">DDE83_007002</name>
</gene>
<dbReference type="Pfam" id="PF04939">
    <property type="entry name" value="RRS1"/>
    <property type="match status" value="1"/>
</dbReference>
<name>A0A364MXW9_STELY</name>
<evidence type="ECO:0000313" key="7">
    <source>
        <dbReference type="EMBL" id="RAR06303.1"/>
    </source>
</evidence>
<keyword evidence="8" id="KW-1185">Reference proteome</keyword>
<keyword evidence="4 5" id="KW-0539">Nucleus</keyword>
<evidence type="ECO:0000256" key="4">
    <source>
        <dbReference type="ARBA" id="ARBA00023242"/>
    </source>
</evidence>
<proteinExistence type="inferred from homology"/>
<protein>
    <recommendedName>
        <fullName evidence="5">Ribosome biogenesis regulatory protein</fullName>
    </recommendedName>
</protein>
<dbReference type="AlphaFoldDB" id="A0A364MXW9"/>
<dbReference type="EMBL" id="QGDH01000117">
    <property type="protein sequence ID" value="RAR06303.1"/>
    <property type="molecule type" value="Genomic_DNA"/>
</dbReference>
<comment type="similarity">
    <text evidence="2 5">Belongs to the RRS1 family.</text>
</comment>
<reference evidence="8" key="1">
    <citation type="submission" date="2018-05" db="EMBL/GenBank/DDBJ databases">
        <title>Draft genome sequence of Stemphylium lycopersici strain CIDEFI 213.</title>
        <authorList>
            <person name="Medina R."/>
            <person name="Franco M.E.E."/>
            <person name="Lucentini C.G."/>
            <person name="Saparrat M.C.N."/>
            <person name="Balatti P.A."/>
        </authorList>
    </citation>
    <scope>NUCLEOTIDE SEQUENCE [LARGE SCALE GENOMIC DNA]</scope>
    <source>
        <strain evidence="8">CIDEFI 213</strain>
    </source>
</reference>
<feature type="compositionally biased region" description="Basic and acidic residues" evidence="6">
    <location>
        <begin position="189"/>
        <end position="201"/>
    </location>
</feature>
<comment type="caution">
    <text evidence="7">The sequence shown here is derived from an EMBL/GenBank/DDBJ whole genome shotgun (WGS) entry which is preliminary data.</text>
</comment>
<evidence type="ECO:0000256" key="3">
    <source>
        <dbReference type="ARBA" id="ARBA00022517"/>
    </source>
</evidence>
<dbReference type="GO" id="GO:0005634">
    <property type="term" value="C:nucleus"/>
    <property type="evidence" value="ECO:0007669"/>
    <property type="project" value="UniProtKB-SubCell"/>
</dbReference>
<evidence type="ECO:0000256" key="5">
    <source>
        <dbReference type="RuleBase" id="RU364132"/>
    </source>
</evidence>
<evidence type="ECO:0000256" key="6">
    <source>
        <dbReference type="SAM" id="MobiDB-lite"/>
    </source>
</evidence>
<dbReference type="InterPro" id="IPR007023">
    <property type="entry name" value="Ribosom_reg"/>
</dbReference>
<evidence type="ECO:0000313" key="8">
    <source>
        <dbReference type="Proteomes" id="UP000249619"/>
    </source>
</evidence>
<feature type="compositionally biased region" description="Basic and acidic residues" evidence="6">
    <location>
        <begin position="158"/>
        <end position="181"/>
    </location>
</feature>